<dbReference type="Proteomes" id="UP001231124">
    <property type="component" value="Unassembled WGS sequence"/>
</dbReference>
<proteinExistence type="predicted"/>
<evidence type="ECO:0000256" key="1">
    <source>
        <dbReference type="SAM" id="MobiDB-lite"/>
    </source>
</evidence>
<feature type="compositionally biased region" description="Basic residues" evidence="1">
    <location>
        <begin position="183"/>
        <end position="193"/>
    </location>
</feature>
<sequence length="209" mass="21481">MVGKPIGLLGAVVIAGLATSSAFAQEGNVFSNLFKYGGTTVPPSQPQDTEPAYCPTVDVFEGGSNLRTVAGANVRTQTTLGKVARECTKLQDGSVAVKVGIEARVLLGPAGTPGRFEVPASVLIKSDEKVVTSRSERTTAVVEPGEAQGFAQLIIDGLIVPPALANNYDIEVGLGSRTVGKPAKARKAKSRKPKPTEAQAPEGAGDAAQ</sequence>
<evidence type="ECO:0000256" key="2">
    <source>
        <dbReference type="SAM" id="SignalP"/>
    </source>
</evidence>
<comment type="caution">
    <text evidence="3">The sequence shown here is derived from an EMBL/GenBank/DDBJ whole genome shotgun (WGS) entry which is preliminary data.</text>
</comment>
<organism evidence="3 4">
    <name type="scientific">Methylobacterium aerolatum</name>
    <dbReference type="NCBI Taxonomy" id="418708"/>
    <lineage>
        <taxon>Bacteria</taxon>
        <taxon>Pseudomonadati</taxon>
        <taxon>Pseudomonadota</taxon>
        <taxon>Alphaproteobacteria</taxon>
        <taxon>Hyphomicrobiales</taxon>
        <taxon>Methylobacteriaceae</taxon>
        <taxon>Methylobacterium</taxon>
    </lineage>
</organism>
<feature type="chain" id="PRO_5047493381" evidence="2">
    <location>
        <begin position="25"/>
        <end position="209"/>
    </location>
</feature>
<name>A0ABU0HUM8_9HYPH</name>
<feature type="region of interest" description="Disordered" evidence="1">
    <location>
        <begin position="179"/>
        <end position="209"/>
    </location>
</feature>
<gene>
    <name evidence="3" type="ORF">QO012_000006</name>
</gene>
<protein>
    <submittedName>
        <fullName evidence="3">Uncharacterized protein</fullName>
    </submittedName>
</protein>
<keyword evidence="2" id="KW-0732">Signal</keyword>
<reference evidence="3 4" key="1">
    <citation type="submission" date="2023-07" db="EMBL/GenBank/DDBJ databases">
        <title>Genomic Encyclopedia of Type Strains, Phase IV (KMG-IV): sequencing the most valuable type-strain genomes for metagenomic binning, comparative biology and taxonomic classification.</title>
        <authorList>
            <person name="Goeker M."/>
        </authorList>
    </citation>
    <scope>NUCLEOTIDE SEQUENCE [LARGE SCALE GENOMIC DNA]</scope>
    <source>
        <strain evidence="3 4">DSM 19013</strain>
    </source>
</reference>
<evidence type="ECO:0000313" key="4">
    <source>
        <dbReference type="Proteomes" id="UP001231124"/>
    </source>
</evidence>
<dbReference type="EMBL" id="JAUSVP010000001">
    <property type="protein sequence ID" value="MDQ0445528.1"/>
    <property type="molecule type" value="Genomic_DNA"/>
</dbReference>
<keyword evidence="4" id="KW-1185">Reference proteome</keyword>
<feature type="signal peptide" evidence="2">
    <location>
        <begin position="1"/>
        <end position="24"/>
    </location>
</feature>
<evidence type="ECO:0000313" key="3">
    <source>
        <dbReference type="EMBL" id="MDQ0445528.1"/>
    </source>
</evidence>
<dbReference type="RefSeq" id="WP_238205827.1">
    <property type="nucleotide sequence ID" value="NZ_BPQE01000023.1"/>
</dbReference>
<accession>A0ABU0HUM8</accession>